<feature type="compositionally biased region" description="Basic and acidic residues" evidence="1">
    <location>
        <begin position="192"/>
        <end position="203"/>
    </location>
</feature>
<evidence type="ECO:0000313" key="3">
    <source>
        <dbReference type="Proteomes" id="UP001375240"/>
    </source>
</evidence>
<evidence type="ECO:0000313" key="2">
    <source>
        <dbReference type="EMBL" id="KAK6331228.1"/>
    </source>
</evidence>
<accession>A0AAV9TXT3</accession>
<name>A0AAV9TXT3_9PEZI</name>
<evidence type="ECO:0000256" key="1">
    <source>
        <dbReference type="SAM" id="MobiDB-lite"/>
    </source>
</evidence>
<feature type="region of interest" description="Disordered" evidence="1">
    <location>
        <begin position="182"/>
        <end position="288"/>
    </location>
</feature>
<protein>
    <submittedName>
        <fullName evidence="2">Uncharacterized protein</fullName>
    </submittedName>
</protein>
<dbReference type="EMBL" id="JAVHNQ010000016">
    <property type="protein sequence ID" value="KAK6331228.1"/>
    <property type="molecule type" value="Genomic_DNA"/>
</dbReference>
<dbReference type="AlphaFoldDB" id="A0AAV9TXT3"/>
<sequence>MMQKGDNNTAAASSVEPDVAGRRADLFKPDASAKATTTLATLASVLRATAGADLDDGSTGHQLFTPLFSKASQDGRVQSRKHLVPPFGQRCAGASRSVDTTNDRSEDAINHGCRTCPRVAGVSKRMTSRSRSNAISTRNRLKRRPLIRLQMPIHGKQLVKRSLKSKGCAVSQYRQLRGRRLHYASRKPAQLESHDTSCPERGKARGGAQIGSSINSKTMAGSTDGTVKEETSPPTSSQSETPAPKTSRRRSKKRNEKGQKKIPGDGDASDDEEEPEVPISHEPGDRRSPNTYYYACPFFKSDPSSHMACRDTGYPERRKIKEHLKRAHYKAGHLPLEIRISHDWDDWYQYIVKDTGKKARALPNSEANFYSIVLYLIRESQQLEDEEAPCFGTRMLKLLQHAQKNPTETEKIVQGLAAILDPTSGPLATSNCSLAPEPLSVNPRIDDPVLDQSGCQNLAFDPCSRLEPGPVATNSFGCCPVESNDFSFLSVGRAAAAATSYAPAQAHAEDAEVYQLTPILQTPVDATESINEWMRSNDYIHEYIIPRDLMDDSGITQNARCNTAESTNALQLHNPSSSYAQEYATATATETTRGHDQVTSDFVDPRNLTQSHCLSDVSASLVSTDHFRAAPLPGHTNVDAMPAPTSLFAIPQRRPKASNVFAKRKRPRAESMENIMIPALDNRSYPLPTPSPSVCERPQHSSSLMTPLPTPFTAGTNCSVSTSSHMILVVFGTWPEIFTFDGNVSDSVDDFINWTSETFKFNFREFQDPNRCYFINSSDGILACTKENDLRLQLNKFWEGSIFFSKSIPWLWIDMPFCGTCICSRTPYRPNPLFNPFECVMTSPSTD</sequence>
<organism evidence="2 3">
    <name type="scientific">Orbilia brochopaga</name>
    <dbReference type="NCBI Taxonomy" id="3140254"/>
    <lineage>
        <taxon>Eukaryota</taxon>
        <taxon>Fungi</taxon>
        <taxon>Dikarya</taxon>
        <taxon>Ascomycota</taxon>
        <taxon>Pezizomycotina</taxon>
        <taxon>Orbiliomycetes</taxon>
        <taxon>Orbiliales</taxon>
        <taxon>Orbiliaceae</taxon>
        <taxon>Orbilia</taxon>
    </lineage>
</organism>
<comment type="caution">
    <text evidence="2">The sequence shown here is derived from an EMBL/GenBank/DDBJ whole genome shotgun (WGS) entry which is preliminary data.</text>
</comment>
<keyword evidence="3" id="KW-1185">Reference proteome</keyword>
<reference evidence="2 3" key="1">
    <citation type="submission" date="2019-10" db="EMBL/GenBank/DDBJ databases">
        <authorList>
            <person name="Palmer J.M."/>
        </authorList>
    </citation>
    <scope>NUCLEOTIDE SEQUENCE [LARGE SCALE GENOMIC DNA]</scope>
    <source>
        <strain evidence="2 3">TWF696</strain>
    </source>
</reference>
<feature type="compositionally biased region" description="Acidic residues" evidence="1">
    <location>
        <begin position="267"/>
        <end position="276"/>
    </location>
</feature>
<feature type="compositionally biased region" description="Low complexity" evidence="1">
    <location>
        <begin position="232"/>
        <end position="242"/>
    </location>
</feature>
<proteinExistence type="predicted"/>
<dbReference type="Proteomes" id="UP001375240">
    <property type="component" value="Unassembled WGS sequence"/>
</dbReference>
<gene>
    <name evidence="2" type="ORF">TWF696_003287</name>
</gene>
<feature type="compositionally biased region" description="Polar residues" evidence="1">
    <location>
        <begin position="210"/>
        <end position="225"/>
    </location>
</feature>
<feature type="compositionally biased region" description="Basic residues" evidence="1">
    <location>
        <begin position="246"/>
        <end position="255"/>
    </location>
</feature>